<dbReference type="PROSITE" id="PS51379">
    <property type="entry name" value="4FE4S_FER_2"/>
    <property type="match status" value="3"/>
</dbReference>
<evidence type="ECO:0000259" key="1">
    <source>
        <dbReference type="PROSITE" id="PS51379"/>
    </source>
</evidence>
<dbReference type="InterPro" id="IPR017900">
    <property type="entry name" value="4Fe4S_Fe_S_CS"/>
</dbReference>
<feature type="domain" description="4Fe-4S ferredoxin-type" evidence="1">
    <location>
        <begin position="122"/>
        <end position="155"/>
    </location>
</feature>
<evidence type="ECO:0000313" key="2">
    <source>
        <dbReference type="EMBL" id="VAX02349.1"/>
    </source>
</evidence>
<organism evidence="2">
    <name type="scientific">hydrothermal vent metagenome</name>
    <dbReference type="NCBI Taxonomy" id="652676"/>
    <lineage>
        <taxon>unclassified sequences</taxon>
        <taxon>metagenomes</taxon>
        <taxon>ecological metagenomes</taxon>
    </lineage>
</organism>
<dbReference type="Gene3D" id="3.30.70.20">
    <property type="match status" value="2"/>
</dbReference>
<proteinExistence type="predicted"/>
<name>A0A3B1A9D3_9ZZZZ</name>
<reference evidence="2" key="1">
    <citation type="submission" date="2018-06" db="EMBL/GenBank/DDBJ databases">
        <authorList>
            <person name="Zhirakovskaya E."/>
        </authorList>
    </citation>
    <scope>NUCLEOTIDE SEQUENCE</scope>
</reference>
<gene>
    <name evidence="2" type="ORF">MNBD_GAMMA20-2351</name>
</gene>
<accession>A0A3B1A9D3</accession>
<dbReference type="PROSITE" id="PS00198">
    <property type="entry name" value="4FE4S_FER_1"/>
    <property type="match status" value="1"/>
</dbReference>
<dbReference type="EMBL" id="UOFU01000264">
    <property type="protein sequence ID" value="VAX02349.1"/>
    <property type="molecule type" value="Genomic_DNA"/>
</dbReference>
<feature type="domain" description="4Fe-4S ferredoxin-type" evidence="1">
    <location>
        <begin position="36"/>
        <end position="70"/>
    </location>
</feature>
<sequence>MDRREFFRHGINKVSEAAVREAENRARKKAAHWFRPPYAIDELDFLLACSRCEKCAEACPHGVIFSLPLRLGAEVVNTPALDLLNHACHLCKDWPCVAACESRALQHPTLEDGESLPLPRLSHVNIDTDTCLPYNGPECGACRMACPVSGALQWPMEKPSIDTARCTGCALCREACITSPKAINVISLYHATEDAG</sequence>
<dbReference type="InterPro" id="IPR017896">
    <property type="entry name" value="4Fe4S_Fe-S-bd"/>
</dbReference>
<dbReference type="AlphaFoldDB" id="A0A3B1A9D3"/>
<protein>
    <submittedName>
        <fullName evidence="2">Ferredoxin-type protein NapG (Periplasmic nitrate reductase)</fullName>
    </submittedName>
</protein>
<dbReference type="SUPFAM" id="SSF54862">
    <property type="entry name" value="4Fe-4S ferredoxins"/>
    <property type="match status" value="1"/>
</dbReference>
<feature type="domain" description="4Fe-4S ferredoxin-type" evidence="1">
    <location>
        <begin position="157"/>
        <end position="188"/>
    </location>
</feature>